<organism evidence="3 4">
    <name type="scientific">Eimeria maxima</name>
    <name type="common">Coccidian parasite</name>
    <dbReference type="NCBI Taxonomy" id="5804"/>
    <lineage>
        <taxon>Eukaryota</taxon>
        <taxon>Sar</taxon>
        <taxon>Alveolata</taxon>
        <taxon>Apicomplexa</taxon>
        <taxon>Conoidasida</taxon>
        <taxon>Coccidia</taxon>
        <taxon>Eucoccidiorida</taxon>
        <taxon>Eimeriorina</taxon>
        <taxon>Eimeriidae</taxon>
        <taxon>Eimeria</taxon>
    </lineage>
</organism>
<dbReference type="VEuPathDB" id="ToxoDB:EMWEY_00037400"/>
<evidence type="ECO:0000256" key="1">
    <source>
        <dbReference type="SAM" id="Coils"/>
    </source>
</evidence>
<evidence type="ECO:0000313" key="4">
    <source>
        <dbReference type="Proteomes" id="UP000030763"/>
    </source>
</evidence>
<feature type="region of interest" description="Disordered" evidence="2">
    <location>
        <begin position="300"/>
        <end position="324"/>
    </location>
</feature>
<evidence type="ECO:0000256" key="2">
    <source>
        <dbReference type="SAM" id="MobiDB-lite"/>
    </source>
</evidence>
<protein>
    <submittedName>
        <fullName evidence="3">Uncharacterized protein</fullName>
    </submittedName>
</protein>
<dbReference type="AlphaFoldDB" id="U6M700"/>
<name>U6M700_EIMMA</name>
<dbReference type="Proteomes" id="UP000030763">
    <property type="component" value="Unassembled WGS sequence"/>
</dbReference>
<gene>
    <name evidence="3" type="ORF">EMWEY_00037400</name>
</gene>
<feature type="compositionally biased region" description="Low complexity" evidence="2">
    <location>
        <begin position="304"/>
        <end position="324"/>
    </location>
</feature>
<reference evidence="3" key="2">
    <citation type="submission" date="2013-10" db="EMBL/GenBank/DDBJ databases">
        <authorList>
            <person name="Aslett M."/>
        </authorList>
    </citation>
    <scope>NUCLEOTIDE SEQUENCE [LARGE SCALE GENOMIC DNA]</scope>
    <source>
        <strain evidence="3">Weybridge</strain>
    </source>
</reference>
<accession>U6M700</accession>
<keyword evidence="1" id="KW-0175">Coiled coil</keyword>
<dbReference type="EMBL" id="HG719285">
    <property type="protein sequence ID" value="CDJ57445.1"/>
    <property type="molecule type" value="Genomic_DNA"/>
</dbReference>
<proteinExistence type="predicted"/>
<dbReference type="OrthoDB" id="354831at2759"/>
<evidence type="ECO:0000313" key="3">
    <source>
        <dbReference type="EMBL" id="CDJ57445.1"/>
    </source>
</evidence>
<dbReference type="GeneID" id="25337726"/>
<dbReference type="RefSeq" id="XP_013334093.1">
    <property type="nucleotide sequence ID" value="XM_013478639.1"/>
</dbReference>
<sequence length="324" mass="36414">MGISDMGWIDICMGEGIPSLQTNCSPSHLQAVVSELDVVIRDVEGLKQQVHALQHPIPADNKDNNKLRGEIEKELNRCLHRCEQLNKQWEFEVSVLKEDLKSLKQEELKDLRAIVSENRSRLSCIEADVSVLRQLIPNHGVLKKSFQQSQSLLLQLKEQISSSSSSSSSSSNSSSSNANIEDINNLQITSQQHAAKIDALRRSMSAVENKERKREEEIEKIISEFAAVKKTIQHFEPTMDSSPHLLQIRESLNYLNQQIKDGQRQTEEQMAKNMERVKWELQAVHAEINQLKQQMVALAAKQVSSSSSSSSSSNSSSNSSRKKA</sequence>
<feature type="coiled-coil region" evidence="1">
    <location>
        <begin position="68"/>
        <end position="106"/>
    </location>
</feature>
<keyword evidence="4" id="KW-1185">Reference proteome</keyword>
<reference evidence="3" key="1">
    <citation type="submission" date="2013-10" db="EMBL/GenBank/DDBJ databases">
        <title>Genomic analysis of the causative agents of coccidiosis in chickens.</title>
        <authorList>
            <person name="Reid A.J."/>
            <person name="Blake D."/>
            <person name="Billington K."/>
            <person name="Browne H."/>
            <person name="Dunn M."/>
            <person name="Hung S."/>
            <person name="Kawahara F."/>
            <person name="Miranda-Saavedra D."/>
            <person name="Mourier T."/>
            <person name="Nagra H."/>
            <person name="Otto T.D."/>
            <person name="Rawlings N."/>
            <person name="Sanchez A."/>
            <person name="Sanders M."/>
            <person name="Subramaniam C."/>
            <person name="Tay Y."/>
            <person name="Dear P."/>
            <person name="Doerig C."/>
            <person name="Gruber A."/>
            <person name="Parkinson J."/>
            <person name="Shirley M."/>
            <person name="Wan K.L."/>
            <person name="Berriman M."/>
            <person name="Tomley F."/>
            <person name="Pain A."/>
        </authorList>
    </citation>
    <scope>NUCLEOTIDE SEQUENCE [LARGE SCALE GENOMIC DNA]</scope>
    <source>
        <strain evidence="3">Weybridge</strain>
    </source>
</reference>